<feature type="domain" description="NadR/Ttd14 AAA" evidence="1">
    <location>
        <begin position="5"/>
        <end position="160"/>
    </location>
</feature>
<organism evidence="2 3">
    <name type="scientific">Pseudomonas fluorescens</name>
    <dbReference type="NCBI Taxonomy" id="294"/>
    <lineage>
        <taxon>Bacteria</taxon>
        <taxon>Pseudomonadati</taxon>
        <taxon>Pseudomonadota</taxon>
        <taxon>Gammaproteobacteria</taxon>
        <taxon>Pseudomonadales</taxon>
        <taxon>Pseudomonadaceae</taxon>
        <taxon>Pseudomonas</taxon>
    </lineage>
</organism>
<accession>A0A5E7Q5N1</accession>
<dbReference type="Gene3D" id="3.40.50.300">
    <property type="entry name" value="P-loop containing nucleotide triphosphate hydrolases"/>
    <property type="match status" value="1"/>
</dbReference>
<proteinExistence type="predicted"/>
<dbReference type="PANTHER" id="PTHR37512">
    <property type="entry name" value="TRIFUNCTIONAL NAD BIOSYNTHESIS/REGULATOR PROTEIN NADR"/>
    <property type="match status" value="1"/>
</dbReference>
<dbReference type="RefSeq" id="WP_150745582.1">
    <property type="nucleotide sequence ID" value="NZ_CABVHE010000017.1"/>
</dbReference>
<dbReference type="AlphaFoldDB" id="A0A5E7Q5N1"/>
<evidence type="ECO:0000313" key="3">
    <source>
        <dbReference type="Proteomes" id="UP000385207"/>
    </source>
</evidence>
<name>A0A5E7Q5N1_PSEFL</name>
<dbReference type="Pfam" id="PF13521">
    <property type="entry name" value="AAA_28"/>
    <property type="match status" value="1"/>
</dbReference>
<protein>
    <recommendedName>
        <fullName evidence="1">NadR/Ttd14 AAA domain-containing protein</fullName>
    </recommendedName>
</protein>
<evidence type="ECO:0000259" key="1">
    <source>
        <dbReference type="Pfam" id="PF13521"/>
    </source>
</evidence>
<dbReference type="PANTHER" id="PTHR37512:SF1">
    <property type="entry name" value="NADR_TTD14 AAA DOMAIN-CONTAINING PROTEIN"/>
    <property type="match status" value="1"/>
</dbReference>
<dbReference type="InterPro" id="IPR052735">
    <property type="entry name" value="NAD_biosynth-regulator"/>
</dbReference>
<gene>
    <name evidence="2" type="ORF">PS862_05816</name>
</gene>
<dbReference type="InterPro" id="IPR038727">
    <property type="entry name" value="NadR/Ttd14_AAA_dom"/>
</dbReference>
<evidence type="ECO:0000313" key="2">
    <source>
        <dbReference type="EMBL" id="VVP57124.1"/>
    </source>
</evidence>
<dbReference type="SUPFAM" id="SSF52540">
    <property type="entry name" value="P-loop containing nucleoside triphosphate hydrolases"/>
    <property type="match status" value="1"/>
</dbReference>
<reference evidence="2 3" key="1">
    <citation type="submission" date="2019-09" db="EMBL/GenBank/DDBJ databases">
        <authorList>
            <person name="Chandra G."/>
            <person name="Truman W A."/>
        </authorList>
    </citation>
    <scope>NUCLEOTIDE SEQUENCE [LARGE SCALE GENOMIC DNA]</scope>
    <source>
        <strain evidence="2">PS862</strain>
    </source>
</reference>
<dbReference type="Proteomes" id="UP000385207">
    <property type="component" value="Unassembled WGS sequence"/>
</dbReference>
<dbReference type="OrthoDB" id="7057953at2"/>
<dbReference type="InterPro" id="IPR027417">
    <property type="entry name" value="P-loop_NTPase"/>
</dbReference>
<dbReference type="EMBL" id="CABVII010000047">
    <property type="protein sequence ID" value="VVP57124.1"/>
    <property type="molecule type" value="Genomic_DNA"/>
</dbReference>
<sequence>MKVLVLTGPESSGKSWLAAELQAHFGGVLIDEYVRWFIEQNPRDTCLADITPIARGQLQWEDEARARQPRLLLLDTHLLSNILWSQTLFGDCPAWIEQALLARQYDLHLLLSPEDVSWTDDGQRCQPELSQRRAFFDQTLAWLKHHRQPVQVLQGDWAARRTQALKAVERLLNY</sequence>